<proteinExistence type="predicted"/>
<dbReference type="EMBL" id="LCTZ01000002">
    <property type="protein sequence ID" value="KQC30207.1"/>
    <property type="molecule type" value="Genomic_DNA"/>
</dbReference>
<dbReference type="OrthoDB" id="796548at2"/>
<evidence type="ECO:0008006" key="4">
    <source>
        <dbReference type="Google" id="ProtNLM"/>
    </source>
</evidence>
<dbReference type="AlphaFoldDB" id="A0A0Q0WXJ3"/>
<dbReference type="Proteomes" id="UP000050827">
    <property type="component" value="Unassembled WGS sequence"/>
</dbReference>
<keyword evidence="1" id="KW-0175">Coiled coil</keyword>
<gene>
    <name evidence="2" type="ORF">AAY42_10205</name>
</gene>
<organism evidence="2 3">
    <name type="scientific">Flagellimonas eckloniae</name>
    <dbReference type="NCBI Taxonomy" id="346185"/>
    <lineage>
        <taxon>Bacteria</taxon>
        <taxon>Pseudomonadati</taxon>
        <taxon>Bacteroidota</taxon>
        <taxon>Flavobacteriia</taxon>
        <taxon>Flavobacteriales</taxon>
        <taxon>Flavobacteriaceae</taxon>
        <taxon>Flagellimonas</taxon>
    </lineage>
</organism>
<name>A0A0Q0WXJ3_9FLAO</name>
<keyword evidence="3" id="KW-1185">Reference proteome</keyword>
<dbReference type="RefSeq" id="WP_055394832.1">
    <property type="nucleotide sequence ID" value="NZ_LCTZ01000002.1"/>
</dbReference>
<feature type="coiled-coil region" evidence="1">
    <location>
        <begin position="104"/>
        <end position="150"/>
    </location>
</feature>
<evidence type="ECO:0000313" key="3">
    <source>
        <dbReference type="Proteomes" id="UP000050827"/>
    </source>
</evidence>
<comment type="caution">
    <text evidence="2">The sequence shown here is derived from an EMBL/GenBank/DDBJ whole genome shotgun (WGS) entry which is preliminary data.</text>
</comment>
<evidence type="ECO:0000313" key="2">
    <source>
        <dbReference type="EMBL" id="KQC30207.1"/>
    </source>
</evidence>
<reference evidence="2 3" key="1">
    <citation type="submission" date="2015-04" db="EMBL/GenBank/DDBJ databases">
        <title>Complete genome of flavobacterium.</title>
        <authorList>
            <person name="Kwon Y.M."/>
            <person name="Kim S.-J."/>
        </authorList>
    </citation>
    <scope>NUCLEOTIDE SEQUENCE [LARGE SCALE GENOMIC DNA]</scope>
    <source>
        <strain evidence="2 3">DK169</strain>
    </source>
</reference>
<sequence>MITSNLNDYLTRKGITPSRLEKDLKVSNGSISGAILHDRSIGSKVVEKILLKFPQLNANWLFTGIGEMELNIDQSGLLNERIISKGEDVNLINEVVSFFGLGSKRELIELFERINEKKAIANQNIMAMKMERLETLMGTLVVDMNELKEEKQRKK</sequence>
<accession>A0A0Q0WXJ3</accession>
<evidence type="ECO:0000256" key="1">
    <source>
        <dbReference type="SAM" id="Coils"/>
    </source>
</evidence>
<dbReference type="STRING" id="346185.AAY42_10205"/>
<protein>
    <recommendedName>
        <fullName evidence="4">HTH cro/C1-type domain-containing protein</fullName>
    </recommendedName>
</protein>